<proteinExistence type="predicted"/>
<accession>A0A7K3QUD9</accession>
<evidence type="ECO:0000259" key="5">
    <source>
        <dbReference type="SMART" id="SM00827"/>
    </source>
</evidence>
<evidence type="ECO:0000256" key="3">
    <source>
        <dbReference type="ARBA" id="ARBA00023315"/>
    </source>
</evidence>
<dbReference type="RefSeq" id="WP_164189894.1">
    <property type="nucleotide sequence ID" value="NZ_JAAGMR010000206.1"/>
</dbReference>
<feature type="domain" description="Malonyl-CoA:ACP transacylase (MAT)" evidence="5">
    <location>
        <begin position="6"/>
        <end position="310"/>
    </location>
</feature>
<dbReference type="InterPro" id="IPR050858">
    <property type="entry name" value="Mal-CoA-ACP_Trans/PKS_FabD"/>
</dbReference>
<comment type="catalytic activity">
    <reaction evidence="4">
        <text>holo-[ACP] + malonyl-CoA = malonyl-[ACP] + CoA</text>
        <dbReference type="Rhea" id="RHEA:41792"/>
        <dbReference type="Rhea" id="RHEA-COMP:9623"/>
        <dbReference type="Rhea" id="RHEA-COMP:9685"/>
        <dbReference type="ChEBI" id="CHEBI:57287"/>
        <dbReference type="ChEBI" id="CHEBI:57384"/>
        <dbReference type="ChEBI" id="CHEBI:64479"/>
        <dbReference type="ChEBI" id="CHEBI:78449"/>
        <dbReference type="EC" id="2.3.1.39"/>
    </reaction>
</comment>
<dbReference type="PANTHER" id="PTHR42681:SF1">
    <property type="entry name" value="MALONYL-COA-ACYL CARRIER PROTEIN TRANSACYLASE, MITOCHONDRIAL"/>
    <property type="match status" value="1"/>
</dbReference>
<sequence length="324" mass="33422">MSVALLFPGQGAQRPGMLRNLPDTPSAARAAAEAADTLGSLEGVPDPLDTADALRSTTNTQLALLTAGVVTASALVDDHALEVDTVAGHSVGAFAAAVVAGVLGLSDALRVVRVRGRGMEQACAGDDWGMAALRGLSAAAAQRLLDDVGTKTAPLWIANLNAADQVVVSGTRASLEALRQRAPAAGARDLTVLDVTVASHCPLQAATADVVSKALAGVELGEQHRAYLANTTGRRIRSAPQDVAADLAQAVRHPVRWYDAARLMPELGVTTTVETPPGHTLTALVTPESPEATHIAVDDVGVAGAVRRAARDPSDRSHQRRRTP</sequence>
<dbReference type="GO" id="GO:0005829">
    <property type="term" value="C:cytosol"/>
    <property type="evidence" value="ECO:0007669"/>
    <property type="project" value="TreeGrafter"/>
</dbReference>
<dbReference type="InterPro" id="IPR001227">
    <property type="entry name" value="Ac_transferase_dom_sf"/>
</dbReference>
<evidence type="ECO:0000313" key="7">
    <source>
        <dbReference type="Proteomes" id="UP000470520"/>
    </source>
</evidence>
<organism evidence="6 7">
    <name type="scientific">Streptomyces bauhiniae</name>
    <dbReference type="NCBI Taxonomy" id="2340725"/>
    <lineage>
        <taxon>Bacteria</taxon>
        <taxon>Bacillati</taxon>
        <taxon>Actinomycetota</taxon>
        <taxon>Actinomycetes</taxon>
        <taxon>Kitasatosporales</taxon>
        <taxon>Streptomycetaceae</taxon>
        <taxon>Streptomyces</taxon>
    </lineage>
</organism>
<dbReference type="AlphaFoldDB" id="A0A7K3QUD9"/>
<dbReference type="Gene3D" id="3.30.70.250">
    <property type="entry name" value="Malonyl-CoA ACP transacylase, ACP-binding"/>
    <property type="match status" value="1"/>
</dbReference>
<keyword evidence="2 6" id="KW-0808">Transferase</keyword>
<dbReference type="Gene3D" id="3.40.366.10">
    <property type="entry name" value="Malonyl-Coenzyme A Acyl Carrier Protein, domain 2"/>
    <property type="match status" value="1"/>
</dbReference>
<dbReference type="SUPFAM" id="SSF55048">
    <property type="entry name" value="Probable ACP-binding domain of malonyl-CoA ACP transacylase"/>
    <property type="match status" value="1"/>
</dbReference>
<dbReference type="SUPFAM" id="SSF52151">
    <property type="entry name" value="FabD/lysophospholipase-like"/>
    <property type="match status" value="1"/>
</dbReference>
<protein>
    <recommendedName>
        <fullName evidence="1">[acyl-carrier-protein] S-malonyltransferase</fullName>
        <ecNumber evidence="1">2.3.1.39</ecNumber>
    </recommendedName>
</protein>
<dbReference type="Proteomes" id="UP000470520">
    <property type="component" value="Unassembled WGS sequence"/>
</dbReference>
<evidence type="ECO:0000313" key="6">
    <source>
        <dbReference type="EMBL" id="NEB93517.1"/>
    </source>
</evidence>
<dbReference type="InterPro" id="IPR016036">
    <property type="entry name" value="Malonyl_transacylase_ACP-bd"/>
</dbReference>
<evidence type="ECO:0000256" key="2">
    <source>
        <dbReference type="ARBA" id="ARBA00022679"/>
    </source>
</evidence>
<dbReference type="GO" id="GO:0004314">
    <property type="term" value="F:[acyl-carrier-protein] S-malonyltransferase activity"/>
    <property type="evidence" value="ECO:0007669"/>
    <property type="project" value="UniProtKB-EC"/>
</dbReference>
<name>A0A7K3QUD9_9ACTN</name>
<evidence type="ECO:0000256" key="1">
    <source>
        <dbReference type="ARBA" id="ARBA00013258"/>
    </source>
</evidence>
<dbReference type="EMBL" id="JAAGMR010000206">
    <property type="protein sequence ID" value="NEB93517.1"/>
    <property type="molecule type" value="Genomic_DNA"/>
</dbReference>
<keyword evidence="3 6" id="KW-0012">Acyltransferase</keyword>
<dbReference type="EC" id="2.3.1.39" evidence="1"/>
<dbReference type="Pfam" id="PF00698">
    <property type="entry name" value="Acyl_transf_1"/>
    <property type="match status" value="1"/>
</dbReference>
<dbReference type="PANTHER" id="PTHR42681">
    <property type="entry name" value="MALONYL-COA-ACYL CARRIER PROTEIN TRANSACYLASE, MITOCHONDRIAL"/>
    <property type="match status" value="1"/>
</dbReference>
<dbReference type="GO" id="GO:0006633">
    <property type="term" value="P:fatty acid biosynthetic process"/>
    <property type="evidence" value="ECO:0007669"/>
    <property type="project" value="TreeGrafter"/>
</dbReference>
<evidence type="ECO:0000256" key="4">
    <source>
        <dbReference type="ARBA" id="ARBA00048462"/>
    </source>
</evidence>
<comment type="caution">
    <text evidence="6">The sequence shown here is derived from an EMBL/GenBank/DDBJ whole genome shotgun (WGS) entry which is preliminary data.</text>
</comment>
<dbReference type="SMART" id="SM00827">
    <property type="entry name" value="PKS_AT"/>
    <property type="match status" value="1"/>
</dbReference>
<dbReference type="InterPro" id="IPR014043">
    <property type="entry name" value="Acyl_transferase_dom"/>
</dbReference>
<reference evidence="6 7" key="1">
    <citation type="submission" date="2020-01" db="EMBL/GenBank/DDBJ databases">
        <title>Insect and environment-associated Actinomycetes.</title>
        <authorList>
            <person name="Currrie C."/>
            <person name="Chevrette M."/>
            <person name="Carlson C."/>
            <person name="Stubbendieck R."/>
            <person name="Wendt-Pienkowski E."/>
        </authorList>
    </citation>
    <scope>NUCLEOTIDE SEQUENCE [LARGE SCALE GENOMIC DNA]</scope>
    <source>
        <strain evidence="6 7">SID7754</strain>
    </source>
</reference>
<gene>
    <name evidence="6" type="ORF">G3I21_17775</name>
</gene>
<dbReference type="InterPro" id="IPR016035">
    <property type="entry name" value="Acyl_Trfase/lysoPLipase"/>
</dbReference>